<dbReference type="InterPro" id="IPR008629">
    <property type="entry name" value="GUN4-like"/>
</dbReference>
<gene>
    <name evidence="2" type="primary">A- PGUN4</name>
</gene>
<reference evidence="2" key="2">
    <citation type="submission" date="2019-06" db="EMBL/GenBank/DDBJ databases">
        <title>Genes from Arthrospira platensis.</title>
        <authorList>
            <person name="Faizal N."/>
            <person name="Venkatesh K."/>
            <person name="Arockiaraj J."/>
        </authorList>
    </citation>
    <scope>NUCLEOTIDE SEQUENCE</scope>
    <source>
        <strain evidence="2">SRM16</strain>
    </source>
</reference>
<feature type="domain" description="GUN4-like" evidence="1">
    <location>
        <begin position="5"/>
        <end position="139"/>
    </location>
</feature>
<dbReference type="SUPFAM" id="SSF140869">
    <property type="entry name" value="GUN4-like"/>
    <property type="match status" value="1"/>
</dbReference>
<dbReference type="PANTHER" id="PTHR34800:SF1">
    <property type="entry name" value="TETRAPYRROLE-BINDING PROTEIN, CHLOROPLASTIC"/>
    <property type="match status" value="1"/>
</dbReference>
<protein>
    <submittedName>
        <fullName evidence="2">Putative GUN4-like regulator</fullName>
    </submittedName>
</protein>
<dbReference type="AlphaFoldDB" id="A0A4Y7LM62"/>
<dbReference type="Gene3D" id="1.10.10.1770">
    <property type="entry name" value="Gun4-like"/>
    <property type="match status" value="1"/>
</dbReference>
<organism evidence="2">
    <name type="scientific">Arthrospira sp. SRM16</name>
    <dbReference type="NCBI Taxonomy" id="1929211"/>
    <lineage>
        <taxon>Bacteria</taxon>
        <taxon>Bacillati</taxon>
        <taxon>Cyanobacteriota</taxon>
        <taxon>Cyanophyceae</taxon>
        <taxon>Oscillatoriophycideae</taxon>
        <taxon>Oscillatoriales</taxon>
        <taxon>Microcoleaceae</taxon>
        <taxon>Arthrospira</taxon>
    </lineage>
</organism>
<dbReference type="GO" id="GO:0046906">
    <property type="term" value="F:tetrapyrrole binding"/>
    <property type="evidence" value="ECO:0007669"/>
    <property type="project" value="TreeGrafter"/>
</dbReference>
<evidence type="ECO:0000259" key="1">
    <source>
        <dbReference type="Pfam" id="PF05419"/>
    </source>
</evidence>
<sequence length="168" mass="19586">MFKETDLCTLDDLLVQGKWKQANRYTGQLIHSKLEKITGKNTFMCEIVDYLPQFSQDQLKIIDNLWVNNSNKHFGFSIQKIKWSECYSEDTDNFKMAYQEFCQRIGWIKGNRYLENTDLDFSLNAPQGHLPELWGGSWLVINMMFGHAVGHGFSSDFGDFTIDFISLF</sequence>
<evidence type="ECO:0000313" key="2">
    <source>
        <dbReference type="EMBL" id="SMZ64493.1"/>
    </source>
</evidence>
<dbReference type="InterPro" id="IPR037215">
    <property type="entry name" value="GUN4-like_sf"/>
</dbReference>
<proteinExistence type="evidence at transcript level"/>
<dbReference type="PANTHER" id="PTHR34800">
    <property type="entry name" value="TETRAPYRROLE-BINDING PROTEIN, CHLOROPLASTIC"/>
    <property type="match status" value="1"/>
</dbReference>
<accession>A0A4Y7LM62</accession>
<dbReference type="EMBL" id="LT883597">
    <property type="protein sequence ID" value="SMZ64493.1"/>
    <property type="molecule type" value="mRNA"/>
</dbReference>
<dbReference type="Gene3D" id="1.25.40.620">
    <property type="match status" value="1"/>
</dbReference>
<name>A0A4Y7LM62_9CYAN</name>
<reference evidence="2" key="1">
    <citation type="submission" date="2017-06" db="EMBL/GenBank/DDBJ databases">
        <authorList>
            <person name="Nizam F."/>
        </authorList>
    </citation>
    <scope>NUCLEOTIDE SEQUENCE</scope>
    <source>
        <strain evidence="2">SRM16</strain>
    </source>
</reference>
<dbReference type="Pfam" id="PF05419">
    <property type="entry name" value="GUN4"/>
    <property type="match status" value="1"/>
</dbReference>
<dbReference type="CDD" id="cd16383">
    <property type="entry name" value="GUN4"/>
    <property type="match status" value="1"/>
</dbReference>